<evidence type="ECO:0000313" key="2">
    <source>
        <dbReference type="Proteomes" id="UP000469724"/>
    </source>
</evidence>
<dbReference type="AlphaFoldDB" id="A0A7K3NS99"/>
<dbReference type="Proteomes" id="UP000469724">
    <property type="component" value="Unassembled WGS sequence"/>
</dbReference>
<dbReference type="EMBL" id="JAAGRQ010000255">
    <property type="protein sequence ID" value="NDY59072.1"/>
    <property type="molecule type" value="Genomic_DNA"/>
</dbReference>
<feature type="non-terminal residue" evidence="1">
    <location>
        <position position="1"/>
    </location>
</feature>
<gene>
    <name evidence="1" type="ORF">G3N56_20250</name>
</gene>
<name>A0A7K3NS99_9BACT</name>
<sequence length="30" mass="3293">SLGFADPNAVENSLVTERAPVAEFARFLDR</sequence>
<proteinExistence type="predicted"/>
<organism evidence="1 2">
    <name type="scientific">Desulfolutivibrio sulfodismutans</name>
    <dbReference type="NCBI Taxonomy" id="63561"/>
    <lineage>
        <taxon>Bacteria</taxon>
        <taxon>Pseudomonadati</taxon>
        <taxon>Thermodesulfobacteriota</taxon>
        <taxon>Desulfovibrionia</taxon>
        <taxon>Desulfovibrionales</taxon>
        <taxon>Desulfovibrionaceae</taxon>
        <taxon>Desulfolutivibrio</taxon>
    </lineage>
</organism>
<keyword evidence="2" id="KW-1185">Reference proteome</keyword>
<protein>
    <submittedName>
        <fullName evidence="1">Nitroreductase</fullName>
    </submittedName>
</protein>
<reference evidence="1 2" key="1">
    <citation type="submission" date="2020-02" db="EMBL/GenBank/DDBJ databases">
        <title>Comparative genomics of sulfur disproportionating microorganisms.</title>
        <authorList>
            <person name="Ward L.M."/>
            <person name="Bertran E."/>
            <person name="Johnston D.T."/>
        </authorList>
    </citation>
    <scope>NUCLEOTIDE SEQUENCE [LARGE SCALE GENOMIC DNA]</scope>
    <source>
        <strain evidence="1 2">DSM 3696</strain>
    </source>
</reference>
<accession>A0A7K3NS99</accession>
<evidence type="ECO:0000313" key="1">
    <source>
        <dbReference type="EMBL" id="NDY59072.1"/>
    </source>
</evidence>
<comment type="caution">
    <text evidence="1">The sequence shown here is derived from an EMBL/GenBank/DDBJ whole genome shotgun (WGS) entry which is preliminary data.</text>
</comment>